<name>A0A919MXS5_9ACTN</name>
<dbReference type="PANTHER" id="PTHR44103">
    <property type="entry name" value="PROPROTEIN CONVERTASE P"/>
    <property type="match status" value="1"/>
</dbReference>
<feature type="compositionally biased region" description="Gly residues" evidence="2">
    <location>
        <begin position="17"/>
        <end position="26"/>
    </location>
</feature>
<dbReference type="Pfam" id="PF13517">
    <property type="entry name" value="FG-GAP_3"/>
    <property type="match status" value="3"/>
</dbReference>
<dbReference type="SUPFAM" id="SSF69318">
    <property type="entry name" value="Integrin alpha N-terminal domain"/>
    <property type="match status" value="1"/>
</dbReference>
<dbReference type="Proteomes" id="UP000647172">
    <property type="component" value="Unassembled WGS sequence"/>
</dbReference>
<comment type="caution">
    <text evidence="3">The sequence shown here is derived from an EMBL/GenBank/DDBJ whole genome shotgun (WGS) entry which is preliminary data.</text>
</comment>
<accession>A0A919MXS5</accession>
<evidence type="ECO:0000256" key="1">
    <source>
        <dbReference type="ARBA" id="ARBA00022729"/>
    </source>
</evidence>
<proteinExistence type="predicted"/>
<evidence type="ECO:0000313" key="3">
    <source>
        <dbReference type="EMBL" id="GIE53660.1"/>
    </source>
</evidence>
<reference evidence="3" key="1">
    <citation type="submission" date="2021-01" db="EMBL/GenBank/DDBJ databases">
        <title>Whole genome shotgun sequence of Actinoplanes nipponensis NBRC 14063.</title>
        <authorList>
            <person name="Komaki H."/>
            <person name="Tamura T."/>
        </authorList>
    </citation>
    <scope>NUCLEOTIDE SEQUENCE</scope>
    <source>
        <strain evidence="3">NBRC 14063</strain>
    </source>
</reference>
<gene>
    <name evidence="3" type="ORF">Ani05nite_71940</name>
</gene>
<dbReference type="AlphaFoldDB" id="A0A919MXS5"/>
<protein>
    <recommendedName>
        <fullName evidence="5">VCBS repeat-containing protein</fullName>
    </recommendedName>
</protein>
<dbReference type="EMBL" id="BOMQ01000088">
    <property type="protein sequence ID" value="GIE53660.1"/>
    <property type="molecule type" value="Genomic_DNA"/>
</dbReference>
<dbReference type="SUPFAM" id="SSF54001">
    <property type="entry name" value="Cysteine proteinases"/>
    <property type="match status" value="1"/>
</dbReference>
<dbReference type="PANTHER" id="PTHR44103:SF1">
    <property type="entry name" value="PROPROTEIN CONVERTASE P"/>
    <property type="match status" value="1"/>
</dbReference>
<dbReference type="InterPro" id="IPR013517">
    <property type="entry name" value="FG-GAP"/>
</dbReference>
<keyword evidence="4" id="KW-1185">Reference proteome</keyword>
<dbReference type="InterPro" id="IPR028994">
    <property type="entry name" value="Integrin_alpha_N"/>
</dbReference>
<organism evidence="3 4">
    <name type="scientific">Actinoplanes nipponensis</name>
    <dbReference type="NCBI Taxonomy" id="135950"/>
    <lineage>
        <taxon>Bacteria</taxon>
        <taxon>Bacillati</taxon>
        <taxon>Actinomycetota</taxon>
        <taxon>Actinomycetes</taxon>
        <taxon>Micromonosporales</taxon>
        <taxon>Micromonosporaceae</taxon>
        <taxon>Actinoplanes</taxon>
    </lineage>
</organism>
<dbReference type="InterPro" id="IPR038765">
    <property type="entry name" value="Papain-like_cys_pep_sf"/>
</dbReference>
<feature type="region of interest" description="Disordered" evidence="2">
    <location>
        <begin position="1"/>
        <end position="58"/>
    </location>
</feature>
<keyword evidence="1" id="KW-0732">Signal</keyword>
<evidence type="ECO:0008006" key="5">
    <source>
        <dbReference type="Google" id="ProtNLM"/>
    </source>
</evidence>
<evidence type="ECO:0000313" key="4">
    <source>
        <dbReference type="Proteomes" id="UP000647172"/>
    </source>
</evidence>
<sequence>MSAPADAVPRQLRAARGGRGAKGPGAPGTHHGGMMSMRARSMPDRPPPATTGRRSPLTRNAARLVALVLAMLGGVAVTPLASPAPAHAAAGVGQPITRSEVIERARRWIGNRAIGYSQDQSRAYPDGDGHNYRPDCSGFVSMALHLPKLASGWDYNTATLPQVGVLIGRNDLRPGDMLVLGEGSSSDHAILFVGWVDASHTKFTVFEQGSMSIRESGPNESYPHASVYDYTRVTNRGFKAYRYRNIVEDQPAAPPVSPGVLGDFDGDGRQDVAGLAGSDLWIHRNTSVSGQVSTHGEFVSSGWATVSRVMAADMDGDGRSDLVGFNGGDQLMVWLSTSTSSVMSFAAYQYLGSGWSIFDRLLPLADYDGDGKPDIAGVAGSDLWVHRNTSVPGRVSTHGEFVSTGWRTVSKFLGGDFDHDGKADVVGFNGGDQLMVWLSTSTSSVMSFGAYQYLGSGWSIFDRLLPLADYDGDGRVDVAGVAGPDLWVHRNTSVPGQVSTHGEFVSSGWATVSKFLGADFDHDGKADVVGFNGGDQLMVWRSTSGASTMSFAAYQYLGTGWSIFNKLVTSAPSN</sequence>
<evidence type="ECO:0000256" key="2">
    <source>
        <dbReference type="SAM" id="MobiDB-lite"/>
    </source>
</evidence>
<dbReference type="Gene3D" id="3.90.1720.10">
    <property type="entry name" value="endopeptidase domain like (from Nostoc punctiforme)"/>
    <property type="match status" value="1"/>
</dbReference>
<dbReference type="Gene3D" id="2.40.128.340">
    <property type="match status" value="2"/>
</dbReference>